<organism evidence="1 2">
    <name type="scientific">Nitrososphaera gargensis (strain Ga9.2)</name>
    <dbReference type="NCBI Taxonomy" id="1237085"/>
    <lineage>
        <taxon>Archaea</taxon>
        <taxon>Nitrososphaerota</taxon>
        <taxon>Nitrososphaeria</taxon>
        <taxon>Nitrososphaerales</taxon>
        <taxon>Nitrososphaeraceae</taxon>
        <taxon>Nitrososphaera</taxon>
    </lineage>
</organism>
<dbReference type="EMBL" id="CP002408">
    <property type="protein sequence ID" value="AFU57647.1"/>
    <property type="molecule type" value="Genomic_DNA"/>
</dbReference>
<gene>
    <name evidence="1" type="ordered locus">Ngar_c07040</name>
</gene>
<dbReference type="GeneID" id="68748930"/>
<protein>
    <submittedName>
        <fullName evidence="1">Uncharacterized protein</fullName>
    </submittedName>
</protein>
<dbReference type="BioCyc" id="CNIT1237085:G1324-702-MONOMER"/>
<evidence type="ECO:0000313" key="1">
    <source>
        <dbReference type="EMBL" id="AFU57647.1"/>
    </source>
</evidence>
<name>K0II41_NITGG</name>
<proteinExistence type="predicted"/>
<evidence type="ECO:0000313" key="2">
    <source>
        <dbReference type="Proteomes" id="UP000008037"/>
    </source>
</evidence>
<dbReference type="Proteomes" id="UP000008037">
    <property type="component" value="Chromosome"/>
</dbReference>
<keyword evidence="2" id="KW-1185">Reference proteome</keyword>
<dbReference type="KEGG" id="nga:Ngar_c07040"/>
<dbReference type="AlphaFoldDB" id="K0II41"/>
<dbReference type="InParanoid" id="K0II41"/>
<dbReference type="RefSeq" id="WP_015018193.1">
    <property type="nucleotide sequence ID" value="NC_018719.1"/>
</dbReference>
<dbReference type="HOGENOM" id="CLU_2679059_0_0_2"/>
<accession>K0II41</accession>
<sequence length="74" mass="7756">MEILAISCGFVLSQNAPRISPSSPQNIAVIKALAILKQVTKSIGAVISSGFGGIPKYALIITVAYRAGIMTFFT</sequence>
<reference evidence="1 2" key="1">
    <citation type="journal article" date="2012" name="Environ. Microbiol.">
        <title>The genome of the ammonia-oxidizing Candidatus Nitrososphaera gargensis: insights into metabolic versatility and environmental adaptations.</title>
        <authorList>
            <person name="Spang A."/>
            <person name="Poehlein A."/>
            <person name="Offre P."/>
            <person name="Zumbragel S."/>
            <person name="Haider S."/>
            <person name="Rychlik N."/>
            <person name="Nowka B."/>
            <person name="Schmeisser C."/>
            <person name="Lebedeva E.V."/>
            <person name="Rattei T."/>
            <person name="Bohm C."/>
            <person name="Schmid M."/>
            <person name="Galushko A."/>
            <person name="Hatzenpichler R."/>
            <person name="Weinmaier T."/>
            <person name="Daniel R."/>
            <person name="Schleper C."/>
            <person name="Spieck E."/>
            <person name="Streit W."/>
            <person name="Wagner M."/>
        </authorList>
    </citation>
    <scope>NUCLEOTIDE SEQUENCE [LARGE SCALE GENOMIC DNA]</scope>
    <source>
        <strain evidence="2">Ga9.2</strain>
    </source>
</reference>